<dbReference type="InterPro" id="IPR003033">
    <property type="entry name" value="SCP2_sterol-bd_dom"/>
</dbReference>
<dbReference type="Proteomes" id="UP000192408">
    <property type="component" value="Unassembled WGS sequence"/>
</dbReference>
<dbReference type="PANTHER" id="PTHR38693:SF1">
    <property type="entry name" value="UBIQUINONE BIOSYNTHESIS ACCESSORY FACTOR UBIJ"/>
    <property type="match status" value="1"/>
</dbReference>
<accession>A0A1W1URW5</accession>
<comment type="similarity">
    <text evidence="1">Belongs to the UbiJ family.</text>
</comment>
<proteinExistence type="inferred from homology"/>
<dbReference type="HAMAP" id="MF_02215">
    <property type="entry name" value="UbiJ"/>
    <property type="match status" value="1"/>
</dbReference>
<keyword evidence="5" id="KW-1185">Reference proteome</keyword>
<evidence type="ECO:0000256" key="2">
    <source>
        <dbReference type="SAM" id="Coils"/>
    </source>
</evidence>
<sequence length="226" mass="26317">MKLPNWEQLKAQLLLPQLANGAIETALSYLLQRTENYQPHLRKLAGKVLALQLQQPEMIYYFVFSECNIDVLQRYDGEADCEVQTSAKTLLKLPKKSELTQYINDKSIVIHGDLQVLQDFLGLMDFLQKDPAELLSPYVGDVLAYNGTQFVRQGWALFKSKRQTAQRHWRERLSEEWRLVAPKSAVSDFQQQVEQLQLQSERLEQKAQRLQLRLEQTLAEQEAQRD</sequence>
<evidence type="ECO:0000259" key="3">
    <source>
        <dbReference type="Pfam" id="PF02036"/>
    </source>
</evidence>
<dbReference type="RefSeq" id="WP_084256771.1">
    <property type="nucleotide sequence ID" value="NZ_FWWV01000013.1"/>
</dbReference>
<evidence type="ECO:0000313" key="5">
    <source>
        <dbReference type="Proteomes" id="UP000192408"/>
    </source>
</evidence>
<evidence type="ECO:0000256" key="1">
    <source>
        <dbReference type="HAMAP-Rule" id="MF_02215"/>
    </source>
</evidence>
<dbReference type="UniPathway" id="UPA00232"/>
<comment type="subcellular location">
    <subcellularLocation>
        <location evidence="1">Cytoplasm</location>
    </subcellularLocation>
</comment>
<dbReference type="Pfam" id="PF02036">
    <property type="entry name" value="SCP2"/>
    <property type="match status" value="1"/>
</dbReference>
<dbReference type="GO" id="GO:0005737">
    <property type="term" value="C:cytoplasm"/>
    <property type="evidence" value="ECO:0007669"/>
    <property type="project" value="UniProtKB-SubCell"/>
</dbReference>
<gene>
    <name evidence="1" type="primary">ubiJ</name>
    <name evidence="4" type="ORF">SAMN05660772_00628</name>
</gene>
<dbReference type="SUPFAM" id="SSF55718">
    <property type="entry name" value="SCP-like"/>
    <property type="match status" value="1"/>
</dbReference>
<keyword evidence="1" id="KW-0963">Cytoplasm</keyword>
<dbReference type="InterPro" id="IPR036527">
    <property type="entry name" value="SCP2_sterol-bd_dom_sf"/>
</dbReference>
<evidence type="ECO:0000313" key="4">
    <source>
        <dbReference type="EMBL" id="SMB83561.1"/>
    </source>
</evidence>
<keyword evidence="1" id="KW-0831">Ubiquinone biosynthesis</keyword>
<keyword evidence="4" id="KW-0830">Ubiquinone</keyword>
<feature type="coiled-coil region" evidence="2">
    <location>
        <begin position="186"/>
        <end position="224"/>
    </location>
</feature>
<keyword evidence="2" id="KW-0175">Coiled coil</keyword>
<name>A0A1W1URW5_9PAST</name>
<feature type="domain" description="SCP2" evidence="3">
    <location>
        <begin position="30"/>
        <end position="125"/>
    </location>
</feature>
<comment type="function">
    <text evidence="1">Required for ubiquinone (coenzyme Q) biosynthesis. Binds hydrophobic ubiquinone biosynthetic intermediates via its SCP2 domain and is essential for the stability of the Ubi complex. May constitute a docking platform where Ubi enzymes assemble and access their SCP2-bound polyprenyl substrates.</text>
</comment>
<dbReference type="PANTHER" id="PTHR38693">
    <property type="entry name" value="UBIQUINONE BIOSYNTHESIS PROTEIN UBIJ"/>
    <property type="match status" value="1"/>
</dbReference>
<dbReference type="InterPro" id="IPR038989">
    <property type="entry name" value="UbiJ"/>
</dbReference>
<organism evidence="4 5">
    <name type="scientific">Pasteurella testudinis DSM 23072</name>
    <dbReference type="NCBI Taxonomy" id="1122938"/>
    <lineage>
        <taxon>Bacteria</taxon>
        <taxon>Pseudomonadati</taxon>
        <taxon>Pseudomonadota</taxon>
        <taxon>Gammaproteobacteria</taxon>
        <taxon>Pasteurellales</taxon>
        <taxon>Pasteurellaceae</taxon>
        <taxon>Pasteurella</taxon>
    </lineage>
</organism>
<comment type="pathway">
    <text evidence="1">Cofactor biosynthesis; ubiquinone biosynthesis.</text>
</comment>
<dbReference type="AlphaFoldDB" id="A0A1W1URW5"/>
<dbReference type="STRING" id="1122938.SAMN05660772_00628"/>
<dbReference type="EMBL" id="FWWV01000013">
    <property type="protein sequence ID" value="SMB83561.1"/>
    <property type="molecule type" value="Genomic_DNA"/>
</dbReference>
<reference evidence="5" key="1">
    <citation type="submission" date="2017-04" db="EMBL/GenBank/DDBJ databases">
        <authorList>
            <person name="Varghese N."/>
            <person name="Submissions S."/>
        </authorList>
    </citation>
    <scope>NUCLEOTIDE SEQUENCE [LARGE SCALE GENOMIC DNA]</scope>
    <source>
        <strain evidence="5">DSM 23072</strain>
    </source>
</reference>
<protein>
    <recommendedName>
        <fullName evidence="1">Ubiquinone biosynthesis accessory factor UbiJ</fullName>
    </recommendedName>
</protein>
<dbReference type="GO" id="GO:0006744">
    <property type="term" value="P:ubiquinone biosynthetic process"/>
    <property type="evidence" value="ECO:0007669"/>
    <property type="project" value="UniProtKB-UniRule"/>
</dbReference>